<dbReference type="EMBL" id="JANPWB010000013">
    <property type="protein sequence ID" value="KAJ1103772.1"/>
    <property type="molecule type" value="Genomic_DNA"/>
</dbReference>
<keyword evidence="2" id="KW-1185">Reference proteome</keyword>
<gene>
    <name evidence="1" type="ORF">NDU88_001193</name>
</gene>
<evidence type="ECO:0000313" key="2">
    <source>
        <dbReference type="Proteomes" id="UP001066276"/>
    </source>
</evidence>
<proteinExistence type="predicted"/>
<reference evidence="1" key="1">
    <citation type="journal article" date="2022" name="bioRxiv">
        <title>Sequencing and chromosome-scale assembly of the giantPleurodeles waltlgenome.</title>
        <authorList>
            <person name="Brown T."/>
            <person name="Elewa A."/>
            <person name="Iarovenko S."/>
            <person name="Subramanian E."/>
            <person name="Araus A.J."/>
            <person name="Petzold A."/>
            <person name="Susuki M."/>
            <person name="Suzuki K.-i.T."/>
            <person name="Hayashi T."/>
            <person name="Toyoda A."/>
            <person name="Oliveira C."/>
            <person name="Osipova E."/>
            <person name="Leigh N.D."/>
            <person name="Simon A."/>
            <person name="Yun M.H."/>
        </authorList>
    </citation>
    <scope>NUCLEOTIDE SEQUENCE</scope>
    <source>
        <strain evidence="1">20211129_DDA</strain>
        <tissue evidence="1">Liver</tissue>
    </source>
</reference>
<name>A0AAV7MN05_PLEWA</name>
<accession>A0AAV7MN05</accession>
<evidence type="ECO:0000313" key="1">
    <source>
        <dbReference type="EMBL" id="KAJ1103772.1"/>
    </source>
</evidence>
<protein>
    <submittedName>
        <fullName evidence="1">Uncharacterized protein</fullName>
    </submittedName>
</protein>
<dbReference type="Proteomes" id="UP001066276">
    <property type="component" value="Chromosome 9"/>
</dbReference>
<sequence>MSSSANKVVEAMRLLQEAGRMDLVVDGGVEEAHRKTALWALARVTAAVLACLPPRKAGQKSEELVDVFYAHLKELASTCMLPDEEDEVGAQFIQGCASSKLRKRILQEPNLSMQDICTLGR</sequence>
<dbReference type="AlphaFoldDB" id="A0AAV7MN05"/>
<comment type="caution">
    <text evidence="1">The sequence shown here is derived from an EMBL/GenBank/DDBJ whole genome shotgun (WGS) entry which is preliminary data.</text>
</comment>
<organism evidence="1 2">
    <name type="scientific">Pleurodeles waltl</name>
    <name type="common">Iberian ribbed newt</name>
    <dbReference type="NCBI Taxonomy" id="8319"/>
    <lineage>
        <taxon>Eukaryota</taxon>
        <taxon>Metazoa</taxon>
        <taxon>Chordata</taxon>
        <taxon>Craniata</taxon>
        <taxon>Vertebrata</taxon>
        <taxon>Euteleostomi</taxon>
        <taxon>Amphibia</taxon>
        <taxon>Batrachia</taxon>
        <taxon>Caudata</taxon>
        <taxon>Salamandroidea</taxon>
        <taxon>Salamandridae</taxon>
        <taxon>Pleurodelinae</taxon>
        <taxon>Pleurodeles</taxon>
    </lineage>
</organism>